<feature type="binding site" evidence="5">
    <location>
        <position position="125"/>
    </location>
    <ligand>
        <name>FAD</name>
        <dbReference type="ChEBI" id="CHEBI:57692"/>
    </ligand>
</feature>
<dbReference type="SUPFAM" id="SSF52343">
    <property type="entry name" value="Ferredoxin reductase-like, C-terminal NADP-linked domain"/>
    <property type="match status" value="1"/>
</dbReference>
<evidence type="ECO:0000313" key="9">
    <source>
        <dbReference type="Proteomes" id="UP001146793"/>
    </source>
</evidence>
<feature type="domain" description="Flavoprotein pyridine nucleotide cytochrome reductase-like FAD-binding" evidence="7">
    <location>
        <begin position="106"/>
        <end position="171"/>
    </location>
</feature>
<name>A0AAV7Y3P4_9EUKA</name>
<evidence type="ECO:0000256" key="3">
    <source>
        <dbReference type="ARBA" id="ARBA00022827"/>
    </source>
</evidence>
<dbReference type="InterPro" id="IPR039261">
    <property type="entry name" value="FNR_nucleotide-bd"/>
</dbReference>
<dbReference type="GO" id="GO:0016491">
    <property type="term" value="F:oxidoreductase activity"/>
    <property type="evidence" value="ECO:0007669"/>
    <property type="project" value="UniProtKB-KW"/>
</dbReference>
<keyword evidence="6" id="KW-0472">Membrane</keyword>
<accession>A0AAV7Y3P4</accession>
<feature type="binding site" evidence="5">
    <location>
        <position position="148"/>
    </location>
    <ligand>
        <name>FAD</name>
        <dbReference type="ChEBI" id="CHEBI:57692"/>
    </ligand>
</feature>
<dbReference type="PANTHER" id="PTHR19370">
    <property type="entry name" value="NADH-CYTOCHROME B5 REDUCTASE"/>
    <property type="match status" value="1"/>
</dbReference>
<evidence type="ECO:0000256" key="2">
    <source>
        <dbReference type="ARBA" id="ARBA00022630"/>
    </source>
</evidence>
<keyword evidence="6" id="KW-1133">Transmembrane helix</keyword>
<proteinExistence type="predicted"/>
<reference evidence="8" key="1">
    <citation type="submission" date="2022-08" db="EMBL/GenBank/DDBJ databases">
        <title>Novel sulphate-reducing endosymbionts in the free-living metamonad Anaeramoeba.</title>
        <authorList>
            <person name="Jerlstrom-Hultqvist J."/>
            <person name="Cepicka I."/>
            <person name="Gallot-Lavallee L."/>
            <person name="Salas-Leiva D."/>
            <person name="Curtis B.A."/>
            <person name="Zahonova K."/>
            <person name="Pipaliya S."/>
            <person name="Dacks J."/>
            <person name="Roger A.J."/>
        </authorList>
    </citation>
    <scope>NUCLEOTIDE SEQUENCE</scope>
    <source>
        <strain evidence="8">Busselton2</strain>
    </source>
</reference>
<feature type="binding site" evidence="5">
    <location>
        <position position="140"/>
    </location>
    <ligand>
        <name>FAD</name>
        <dbReference type="ChEBI" id="CHEBI:57692"/>
    </ligand>
</feature>
<feature type="binding site" evidence="5">
    <location>
        <position position="149"/>
    </location>
    <ligand>
        <name>FAD</name>
        <dbReference type="ChEBI" id="CHEBI:57692"/>
    </ligand>
</feature>
<dbReference type="InterPro" id="IPR008333">
    <property type="entry name" value="Cbr1-like_FAD-bd_dom"/>
</dbReference>
<dbReference type="Proteomes" id="UP001146793">
    <property type="component" value="Unassembled WGS sequence"/>
</dbReference>
<keyword evidence="6" id="KW-0812">Transmembrane</keyword>
<feature type="transmembrane region" description="Helical" evidence="6">
    <location>
        <begin position="6"/>
        <end position="24"/>
    </location>
</feature>
<organism evidence="8 9">
    <name type="scientific">Anaeramoeba flamelloides</name>
    <dbReference type="NCBI Taxonomy" id="1746091"/>
    <lineage>
        <taxon>Eukaryota</taxon>
        <taxon>Metamonada</taxon>
        <taxon>Anaeramoebidae</taxon>
        <taxon>Anaeramoeba</taxon>
    </lineage>
</organism>
<sequence>MANIFQFLFTIFVIFIISFLFKLFTRFQKLKKYLGSVEVLSDTKFSPFVLKKKKRLTNNYFQYSLATSPNKNGLVTTTLDQKVCDPICELLFSDSLTKKKKLSTIIQPGRHITLQMKINQKYASRTYCPVIVKENQMDLVIQTIDNGKISTSLEDLELESVVHLKGATGNFSPENTTNFIVNGYGICCVLRVLQNSKDKKLRLMYQNDARTYLFNSQLEQLEKNNQLQIQRYYHSSRDSNNNNFNEAKEEEIDFEWGKISKQNLFDFLIYKKEKNVRFAIAGDPSFKKRIYSKLMELGIDTNLIYRF</sequence>
<keyword evidence="4" id="KW-0560">Oxidoreductase</keyword>
<keyword evidence="2 5" id="KW-0285">Flavoprotein</keyword>
<dbReference type="EMBL" id="JANTQA010000072">
    <property type="protein sequence ID" value="KAJ3424483.1"/>
    <property type="molecule type" value="Genomic_DNA"/>
</dbReference>
<evidence type="ECO:0000256" key="6">
    <source>
        <dbReference type="SAM" id="Phobius"/>
    </source>
</evidence>
<dbReference type="Gene3D" id="3.40.50.80">
    <property type="entry name" value="Nucleotide-binding domain of ferredoxin-NADP reductase (FNR) module"/>
    <property type="match status" value="1"/>
</dbReference>
<feature type="binding site" evidence="5">
    <location>
        <position position="127"/>
    </location>
    <ligand>
        <name>FAD</name>
        <dbReference type="ChEBI" id="CHEBI:57692"/>
    </ligand>
</feature>
<dbReference type="AlphaFoldDB" id="A0AAV7Y3P4"/>
<dbReference type="Pfam" id="PF00970">
    <property type="entry name" value="FAD_binding_6"/>
    <property type="match status" value="1"/>
</dbReference>
<evidence type="ECO:0000259" key="7">
    <source>
        <dbReference type="Pfam" id="PF00970"/>
    </source>
</evidence>
<protein>
    <submittedName>
        <fullName evidence="8">NADH-cytochrome b5 reductase</fullName>
    </submittedName>
</protein>
<feature type="binding site" evidence="5">
    <location>
        <position position="150"/>
    </location>
    <ligand>
        <name>FAD</name>
        <dbReference type="ChEBI" id="CHEBI:57692"/>
    </ligand>
</feature>
<gene>
    <name evidence="8" type="ORF">M0812_29204</name>
</gene>
<dbReference type="PANTHER" id="PTHR19370:SF184">
    <property type="entry name" value="NADH-CYTOCHROME B5 REDUCTASE-LIKE"/>
    <property type="match status" value="1"/>
</dbReference>
<dbReference type="SUPFAM" id="SSF63380">
    <property type="entry name" value="Riboflavin synthase domain-like"/>
    <property type="match status" value="1"/>
</dbReference>
<comment type="caution">
    <text evidence="8">The sequence shown here is derived from an EMBL/GenBank/DDBJ whole genome shotgun (WGS) entry which is preliminary data.</text>
</comment>
<evidence type="ECO:0000313" key="8">
    <source>
        <dbReference type="EMBL" id="KAJ3424483.1"/>
    </source>
</evidence>
<comment type="cofactor">
    <cofactor evidence="1 5">
        <name>FAD</name>
        <dbReference type="ChEBI" id="CHEBI:57692"/>
    </cofactor>
</comment>
<evidence type="ECO:0000256" key="4">
    <source>
        <dbReference type="ARBA" id="ARBA00023002"/>
    </source>
</evidence>
<keyword evidence="3 5" id="KW-0274">FAD</keyword>
<dbReference type="Gene3D" id="2.40.30.10">
    <property type="entry name" value="Translation factors"/>
    <property type="match status" value="1"/>
</dbReference>
<evidence type="ECO:0000256" key="5">
    <source>
        <dbReference type="PIRSR" id="PIRSR601834-1"/>
    </source>
</evidence>
<dbReference type="InterPro" id="IPR017938">
    <property type="entry name" value="Riboflavin_synthase-like_b-brl"/>
</dbReference>
<dbReference type="InterPro" id="IPR001834">
    <property type="entry name" value="CBR-like"/>
</dbReference>
<evidence type="ECO:0000256" key="1">
    <source>
        <dbReference type="ARBA" id="ARBA00001974"/>
    </source>
</evidence>